<evidence type="ECO:0000256" key="4">
    <source>
        <dbReference type="ARBA" id="ARBA00022989"/>
    </source>
</evidence>
<evidence type="ECO:0000259" key="7">
    <source>
        <dbReference type="Pfam" id="PF00892"/>
    </source>
</evidence>
<gene>
    <name evidence="8" type="ORF">NDR86_20150</name>
</gene>
<dbReference type="Pfam" id="PF00892">
    <property type="entry name" value="EamA"/>
    <property type="match status" value="2"/>
</dbReference>
<dbReference type="InterPro" id="IPR000620">
    <property type="entry name" value="EamA_dom"/>
</dbReference>
<feature type="transmembrane region" description="Helical" evidence="6">
    <location>
        <begin position="61"/>
        <end position="84"/>
    </location>
</feature>
<dbReference type="AlphaFoldDB" id="A0A9X2IXV6"/>
<feature type="transmembrane region" description="Helical" evidence="6">
    <location>
        <begin position="173"/>
        <end position="194"/>
    </location>
</feature>
<sequence>MRITLSLIVVMVLWGSAFACSKLAVGAVPHEVAGFLRFGIGTLALLVLGIPRLAPADAVRAGGLGLIGVFGYNALFFLGLSLAPAADGSVIVPMTAPLLTVAVTALLGRIRLARTHVLGLITAIVGGVLFFLGIPAAGSSRLLGDLAFVGAAVCWAGYTILGAPMLSRLPAFTVTVCATAAGTVALGILAAPALTTVPWSDLSAGFWLNTLYLGVLPTALAYSLYYRAVHAAGPATASSAMFLVPVFGLACAWLLLGETIGPLQAVGATLLLLGAWFATAATRTRPAMITEQPSAQRS</sequence>
<comment type="similarity">
    <text evidence="2">Belongs to the EamA transporter family.</text>
</comment>
<feature type="transmembrane region" description="Helical" evidence="6">
    <location>
        <begin position="262"/>
        <end position="281"/>
    </location>
</feature>
<name>A0A9X2IXV6_9NOCA</name>
<dbReference type="SUPFAM" id="SSF103481">
    <property type="entry name" value="Multidrug resistance efflux transporter EmrE"/>
    <property type="match status" value="1"/>
</dbReference>
<evidence type="ECO:0000256" key="5">
    <source>
        <dbReference type="ARBA" id="ARBA00023136"/>
    </source>
</evidence>
<proteinExistence type="inferred from homology"/>
<evidence type="ECO:0000313" key="9">
    <source>
        <dbReference type="Proteomes" id="UP001139157"/>
    </source>
</evidence>
<feature type="domain" description="EamA" evidence="7">
    <location>
        <begin position="143"/>
        <end position="278"/>
    </location>
</feature>
<keyword evidence="5 6" id="KW-0472">Membrane</keyword>
<keyword evidence="3 6" id="KW-0812">Transmembrane</keyword>
<organism evidence="8 9">
    <name type="scientific">Nocardia pulmonis</name>
    <dbReference type="NCBI Taxonomy" id="2951408"/>
    <lineage>
        <taxon>Bacteria</taxon>
        <taxon>Bacillati</taxon>
        <taxon>Actinomycetota</taxon>
        <taxon>Actinomycetes</taxon>
        <taxon>Mycobacteriales</taxon>
        <taxon>Nocardiaceae</taxon>
        <taxon>Nocardia</taxon>
    </lineage>
</organism>
<dbReference type="RefSeq" id="WP_251914038.1">
    <property type="nucleotide sequence ID" value="NZ_JAMRXG010000008.1"/>
</dbReference>
<dbReference type="Proteomes" id="UP001139157">
    <property type="component" value="Unassembled WGS sequence"/>
</dbReference>
<feature type="domain" description="EamA" evidence="7">
    <location>
        <begin position="5"/>
        <end position="131"/>
    </location>
</feature>
<evidence type="ECO:0000313" key="8">
    <source>
        <dbReference type="EMBL" id="MCM6775793.1"/>
    </source>
</evidence>
<dbReference type="PANTHER" id="PTHR32322">
    <property type="entry name" value="INNER MEMBRANE TRANSPORTER"/>
    <property type="match status" value="1"/>
</dbReference>
<dbReference type="GO" id="GO:0016020">
    <property type="term" value="C:membrane"/>
    <property type="evidence" value="ECO:0007669"/>
    <property type="project" value="UniProtKB-SubCell"/>
</dbReference>
<comment type="caution">
    <text evidence="8">The sequence shown here is derived from an EMBL/GenBank/DDBJ whole genome shotgun (WGS) entry which is preliminary data.</text>
</comment>
<protein>
    <submittedName>
        <fullName evidence="8">DMT family transporter</fullName>
    </submittedName>
</protein>
<dbReference type="EMBL" id="JAMRXG010000008">
    <property type="protein sequence ID" value="MCM6775793.1"/>
    <property type="molecule type" value="Genomic_DNA"/>
</dbReference>
<comment type="subcellular location">
    <subcellularLocation>
        <location evidence="1">Membrane</location>
        <topology evidence="1">Multi-pass membrane protein</topology>
    </subcellularLocation>
</comment>
<evidence type="ECO:0000256" key="3">
    <source>
        <dbReference type="ARBA" id="ARBA00022692"/>
    </source>
</evidence>
<keyword evidence="9" id="KW-1185">Reference proteome</keyword>
<feature type="transmembrane region" description="Helical" evidence="6">
    <location>
        <begin position="35"/>
        <end position="54"/>
    </location>
</feature>
<feature type="transmembrane region" description="Helical" evidence="6">
    <location>
        <begin position="206"/>
        <end position="225"/>
    </location>
</feature>
<evidence type="ECO:0000256" key="2">
    <source>
        <dbReference type="ARBA" id="ARBA00007362"/>
    </source>
</evidence>
<dbReference type="InterPro" id="IPR037185">
    <property type="entry name" value="EmrE-like"/>
</dbReference>
<feature type="transmembrane region" description="Helical" evidence="6">
    <location>
        <begin position="117"/>
        <end position="136"/>
    </location>
</feature>
<feature type="transmembrane region" description="Helical" evidence="6">
    <location>
        <begin position="90"/>
        <end position="110"/>
    </location>
</feature>
<dbReference type="PANTHER" id="PTHR32322:SF2">
    <property type="entry name" value="EAMA DOMAIN-CONTAINING PROTEIN"/>
    <property type="match status" value="1"/>
</dbReference>
<dbReference type="InterPro" id="IPR050638">
    <property type="entry name" value="AA-Vitamin_Transporters"/>
</dbReference>
<feature type="transmembrane region" description="Helical" evidence="6">
    <location>
        <begin position="237"/>
        <end position="256"/>
    </location>
</feature>
<evidence type="ECO:0000256" key="6">
    <source>
        <dbReference type="SAM" id="Phobius"/>
    </source>
</evidence>
<accession>A0A9X2IXV6</accession>
<reference evidence="8" key="1">
    <citation type="submission" date="2022-06" db="EMBL/GenBank/DDBJ databases">
        <title>Novel species in genus nocardia.</title>
        <authorList>
            <person name="Li F."/>
        </authorList>
    </citation>
    <scope>NUCLEOTIDE SEQUENCE</scope>
    <source>
        <strain evidence="8">CDC141</strain>
    </source>
</reference>
<keyword evidence="4 6" id="KW-1133">Transmembrane helix</keyword>
<feature type="transmembrane region" description="Helical" evidence="6">
    <location>
        <begin position="142"/>
        <end position="161"/>
    </location>
</feature>
<evidence type="ECO:0000256" key="1">
    <source>
        <dbReference type="ARBA" id="ARBA00004141"/>
    </source>
</evidence>
<dbReference type="PROSITE" id="PS51257">
    <property type="entry name" value="PROKAR_LIPOPROTEIN"/>
    <property type="match status" value="1"/>
</dbReference>